<evidence type="ECO:0000259" key="2">
    <source>
        <dbReference type="Pfam" id="PF02720"/>
    </source>
</evidence>
<name>A0ABW4L859_9MICO</name>
<dbReference type="Proteomes" id="UP001597277">
    <property type="component" value="Unassembled WGS sequence"/>
</dbReference>
<feature type="domain" description="DUF222" evidence="2">
    <location>
        <begin position="154"/>
        <end position="231"/>
    </location>
</feature>
<dbReference type="Pfam" id="PF02720">
    <property type="entry name" value="DUF222"/>
    <property type="match status" value="2"/>
</dbReference>
<feature type="region of interest" description="Disordered" evidence="1">
    <location>
        <begin position="82"/>
        <end position="156"/>
    </location>
</feature>
<dbReference type="EMBL" id="JBHUEE010000010">
    <property type="protein sequence ID" value="MFD1719417.1"/>
    <property type="molecule type" value="Genomic_DNA"/>
</dbReference>
<keyword evidence="4" id="KW-1185">Reference proteome</keyword>
<feature type="non-terminal residue" evidence="3">
    <location>
        <position position="1"/>
    </location>
</feature>
<dbReference type="InterPro" id="IPR003870">
    <property type="entry name" value="DUF222"/>
</dbReference>
<accession>A0ABW4L859</accession>
<protein>
    <submittedName>
        <fullName evidence="3">DUF222 domain-containing protein</fullName>
    </submittedName>
</protein>
<gene>
    <name evidence="3" type="ORF">ACFSE6_16355</name>
</gene>
<feature type="domain" description="DUF222" evidence="2">
    <location>
        <begin position="1"/>
        <end position="72"/>
    </location>
</feature>
<evidence type="ECO:0000256" key="1">
    <source>
        <dbReference type="SAM" id="MobiDB-lite"/>
    </source>
</evidence>
<organism evidence="3 4">
    <name type="scientific">Georgenia deserti</name>
    <dbReference type="NCBI Taxonomy" id="2093781"/>
    <lineage>
        <taxon>Bacteria</taxon>
        <taxon>Bacillati</taxon>
        <taxon>Actinomycetota</taxon>
        <taxon>Actinomycetes</taxon>
        <taxon>Micrococcales</taxon>
        <taxon>Bogoriellaceae</taxon>
        <taxon>Georgenia</taxon>
    </lineage>
</organism>
<proteinExistence type="predicted"/>
<reference evidence="4" key="1">
    <citation type="journal article" date="2019" name="Int. J. Syst. Evol. Microbiol.">
        <title>The Global Catalogue of Microorganisms (GCM) 10K type strain sequencing project: providing services to taxonomists for standard genome sequencing and annotation.</title>
        <authorList>
            <consortium name="The Broad Institute Genomics Platform"/>
            <consortium name="The Broad Institute Genome Sequencing Center for Infectious Disease"/>
            <person name="Wu L."/>
            <person name="Ma J."/>
        </authorList>
    </citation>
    <scope>NUCLEOTIDE SEQUENCE [LARGE SCALE GENOMIC DNA]</scope>
    <source>
        <strain evidence="4">JCM 17130</strain>
    </source>
</reference>
<evidence type="ECO:0000313" key="4">
    <source>
        <dbReference type="Proteomes" id="UP001597277"/>
    </source>
</evidence>
<sequence length="308" mass="33272">GWLSPANGQLLDEALRARMGTPSANDPRTQTQRRANALTGLAHLALDSGTLKPGARIRPHLAVHVSHETLTHLIQATHPTATDATDQAGGPDGAQGPDETTGSGQPGRWTEPARSALVPASQETAYRPGQSPSHRPGHSPGQRPGHRPGKASGGVADGIIIPASVDNTVMTGTEPATLTDGTPISPRQLARLACQSQLHRVIFGPDSEILDSGREERLFTPGQTRAIIARDRHCVFPDCNAPPGEGEIHHSLWWYDQYGPTRIDLGLLVCWHHHDHIHAHDITITRRNDQWIFTRADGTEIKPTRPPT</sequence>
<evidence type="ECO:0000313" key="3">
    <source>
        <dbReference type="EMBL" id="MFD1719417.1"/>
    </source>
</evidence>
<dbReference type="RefSeq" id="WP_388009671.1">
    <property type="nucleotide sequence ID" value="NZ_JBHUEE010000010.1"/>
</dbReference>
<comment type="caution">
    <text evidence="3">The sequence shown here is derived from an EMBL/GenBank/DDBJ whole genome shotgun (WGS) entry which is preliminary data.</text>
</comment>